<sequence>KTTGGFYCPLLLISETDLLTKRWG</sequence>
<dbReference type="Proteomes" id="UP000314981">
    <property type="component" value="Chromosome 28"/>
</dbReference>
<protein>
    <submittedName>
        <fullName evidence="5">Uncharacterized protein</fullName>
    </submittedName>
</protein>
<proteinExistence type="predicted"/>
<reference evidence="5" key="3">
    <citation type="submission" date="2025-09" db="UniProtKB">
        <authorList>
            <consortium name="Ensembl"/>
        </authorList>
    </citation>
    <scope>IDENTIFICATION</scope>
</reference>
<comment type="subcellular location">
    <subcellularLocation>
        <location evidence="1">Cytoplasm</location>
    </subcellularLocation>
    <subcellularLocation>
        <location evidence="2">Secreted</location>
    </subcellularLocation>
</comment>
<keyword evidence="6" id="KW-1185">Reference proteome</keyword>
<dbReference type="GO" id="GO:0005576">
    <property type="term" value="C:extracellular region"/>
    <property type="evidence" value="ECO:0007669"/>
    <property type="project" value="UniProtKB-SubCell"/>
</dbReference>
<dbReference type="InterPro" id="IPR028139">
    <property type="entry name" value="Humanin"/>
</dbReference>
<reference evidence="5" key="2">
    <citation type="submission" date="2025-08" db="UniProtKB">
        <authorList>
            <consortium name="Ensembl"/>
        </authorList>
    </citation>
    <scope>IDENTIFICATION</scope>
</reference>
<dbReference type="Ensembl" id="ENSBIXT00000011855.1">
    <property type="protein sequence ID" value="ENSBIXP00000027950.1"/>
    <property type="gene ID" value="ENSBIXG00000008933.1"/>
</dbReference>
<evidence type="ECO:0000256" key="1">
    <source>
        <dbReference type="ARBA" id="ARBA00004496"/>
    </source>
</evidence>
<accession>A0A4W2DNB2</accession>
<dbReference type="GO" id="GO:0005737">
    <property type="term" value="C:cytoplasm"/>
    <property type="evidence" value="ECO:0007669"/>
    <property type="project" value="UniProtKB-SubCell"/>
</dbReference>
<reference evidence="5 6" key="1">
    <citation type="submission" date="2018-11" db="EMBL/GenBank/DDBJ databases">
        <title>Haplotype-resolved cattle genomes.</title>
        <authorList>
            <person name="Low W.Y."/>
            <person name="Tearle R."/>
            <person name="Bickhart D.M."/>
            <person name="Rosen B.D."/>
            <person name="Koren S."/>
            <person name="Rhie A."/>
            <person name="Hiendleder S."/>
            <person name="Phillippy A.M."/>
            <person name="Smith T.P.L."/>
            <person name="Williams J.L."/>
        </authorList>
    </citation>
    <scope>NUCLEOTIDE SEQUENCE [LARGE SCALE GENOMIC DNA]</scope>
</reference>
<keyword evidence="3" id="KW-0963">Cytoplasm</keyword>
<dbReference type="AlphaFoldDB" id="A0A4W2DNB2"/>
<evidence type="ECO:0000256" key="4">
    <source>
        <dbReference type="ARBA" id="ARBA00022525"/>
    </source>
</evidence>
<keyword evidence="4" id="KW-0964">Secreted</keyword>
<evidence type="ECO:0000313" key="6">
    <source>
        <dbReference type="Proteomes" id="UP000314981"/>
    </source>
</evidence>
<evidence type="ECO:0000313" key="5">
    <source>
        <dbReference type="Ensembl" id="ENSBIXP00000027950.1"/>
    </source>
</evidence>
<evidence type="ECO:0000256" key="2">
    <source>
        <dbReference type="ARBA" id="ARBA00004613"/>
    </source>
</evidence>
<evidence type="ECO:0000256" key="3">
    <source>
        <dbReference type="ARBA" id="ARBA00022490"/>
    </source>
</evidence>
<name>A0A4W2DNB2_BOBOX</name>
<organism evidence="5 6">
    <name type="scientific">Bos indicus x Bos taurus</name>
    <name type="common">Hybrid cattle</name>
    <dbReference type="NCBI Taxonomy" id="30522"/>
    <lineage>
        <taxon>Eukaryota</taxon>
        <taxon>Metazoa</taxon>
        <taxon>Chordata</taxon>
        <taxon>Craniata</taxon>
        <taxon>Vertebrata</taxon>
        <taxon>Euteleostomi</taxon>
        <taxon>Mammalia</taxon>
        <taxon>Eutheria</taxon>
        <taxon>Laurasiatheria</taxon>
        <taxon>Artiodactyla</taxon>
        <taxon>Ruminantia</taxon>
        <taxon>Pecora</taxon>
        <taxon>Bovidae</taxon>
        <taxon>Bovinae</taxon>
        <taxon>Bos</taxon>
    </lineage>
</organism>
<dbReference type="Pfam" id="PF15040">
    <property type="entry name" value="Humanin"/>
    <property type="match status" value="1"/>
</dbReference>